<sequence length="81" mass="9073">MIWTRSISLDELNQRCQNTLIDHLGIKFSALTAETLEASMQVKSITHQPFGLLHGGCRLTHGLSDQITEGCDTACWLCRTR</sequence>
<dbReference type="Gene3D" id="3.10.129.10">
    <property type="entry name" value="Hotdog Thioesterase"/>
    <property type="match status" value="1"/>
</dbReference>
<accession>A0A068RAI9</accession>
<dbReference type="InterPro" id="IPR029069">
    <property type="entry name" value="HotDog_dom_sf"/>
</dbReference>
<name>A0A068RAI9_9GAMM</name>
<protein>
    <submittedName>
        <fullName evidence="1">Uncharacterized protein</fullName>
    </submittedName>
</protein>
<organism evidence="1">
    <name type="scientific">Serratia symbiotica SCt-VLC</name>
    <dbReference type="NCBI Taxonomy" id="1347341"/>
    <lineage>
        <taxon>Bacteria</taxon>
        <taxon>Pseudomonadati</taxon>
        <taxon>Pseudomonadota</taxon>
        <taxon>Gammaproteobacteria</taxon>
        <taxon>Enterobacterales</taxon>
        <taxon>Yersiniaceae</taxon>
        <taxon>Serratia</taxon>
        <taxon>Serratia symbiotica</taxon>
    </lineage>
</organism>
<dbReference type="RefSeq" id="WP_061769960.1">
    <property type="nucleotide sequence ID" value="NZ_FR904231.1"/>
</dbReference>
<dbReference type="AlphaFoldDB" id="A0A068RAI9"/>
<reference evidence="1" key="1">
    <citation type="submission" date="2013-06" db="EMBL/GenBank/DDBJ databases">
        <authorList>
            <person name="Mazano-Marin A."/>
        </authorList>
    </citation>
    <scope>NUCLEOTIDE SEQUENCE</scope>
    <source>
        <strain evidence="1">SCt-VLC</strain>
    </source>
</reference>
<evidence type="ECO:0000313" key="1">
    <source>
        <dbReference type="EMBL" id="CDG47354.1"/>
    </source>
</evidence>
<dbReference type="EMBL" id="FR904231">
    <property type="protein sequence ID" value="CDG47354.1"/>
    <property type="molecule type" value="Genomic_DNA"/>
</dbReference>
<reference evidence="1" key="2">
    <citation type="journal article" date="2014" name="Genome Biol. Evol.">
        <title>Settling down: the genome of Serratia symbiotica from the aphid Cinara tujafilina zooms in on the process of accommodation to a cooperative intracellular life.</title>
        <authorList>
            <person name="Manzano-Marin A."/>
            <person name="Latorre A."/>
        </authorList>
    </citation>
    <scope>NUCLEOTIDE SEQUENCE</scope>
    <source>
        <strain evidence="1">SCt-VLC</strain>
    </source>
</reference>
<gene>
    <name evidence="1" type="primary">entH</name>
    <name evidence="1" type="ORF">SCTVLC_0598</name>
</gene>
<proteinExistence type="predicted"/>
<dbReference type="SUPFAM" id="SSF54637">
    <property type="entry name" value="Thioesterase/thiol ester dehydrase-isomerase"/>
    <property type="match status" value="1"/>
</dbReference>